<dbReference type="PROSITE" id="PS51198">
    <property type="entry name" value="UVRD_HELICASE_ATP_BIND"/>
    <property type="match status" value="1"/>
</dbReference>
<gene>
    <name evidence="6" type="ORF">METZ01_LOCUS211252</name>
</gene>
<protein>
    <recommendedName>
        <fullName evidence="5">UvrD-like helicase ATP-binding domain-containing protein</fullName>
    </recommendedName>
</protein>
<reference evidence="6" key="1">
    <citation type="submission" date="2018-05" db="EMBL/GenBank/DDBJ databases">
        <authorList>
            <person name="Lanie J.A."/>
            <person name="Ng W.-L."/>
            <person name="Kazmierczak K.M."/>
            <person name="Andrzejewski T.M."/>
            <person name="Davidsen T.M."/>
            <person name="Wayne K.J."/>
            <person name="Tettelin H."/>
            <person name="Glass J.I."/>
            <person name="Rusch D."/>
            <person name="Podicherti R."/>
            <person name="Tsui H.-C.T."/>
            <person name="Winkler M.E."/>
        </authorList>
    </citation>
    <scope>NUCLEOTIDE SEQUENCE</scope>
</reference>
<dbReference type="PANTHER" id="PTHR11070:SF2">
    <property type="entry name" value="ATP-DEPENDENT DNA HELICASE SRS2"/>
    <property type="match status" value="1"/>
</dbReference>
<dbReference type="CDD" id="cd17932">
    <property type="entry name" value="DEXQc_UvrD"/>
    <property type="match status" value="1"/>
</dbReference>
<organism evidence="6">
    <name type="scientific">marine metagenome</name>
    <dbReference type="NCBI Taxonomy" id="408172"/>
    <lineage>
        <taxon>unclassified sequences</taxon>
        <taxon>metagenomes</taxon>
        <taxon>ecological metagenomes</taxon>
    </lineage>
</organism>
<dbReference type="PANTHER" id="PTHR11070">
    <property type="entry name" value="UVRD / RECB / PCRA DNA HELICASE FAMILY MEMBER"/>
    <property type="match status" value="1"/>
</dbReference>
<dbReference type="GO" id="GO:0016787">
    <property type="term" value="F:hydrolase activity"/>
    <property type="evidence" value="ECO:0007669"/>
    <property type="project" value="UniProtKB-KW"/>
</dbReference>
<keyword evidence="3" id="KW-0347">Helicase</keyword>
<dbReference type="Pfam" id="PF00580">
    <property type="entry name" value="UvrD-helicase"/>
    <property type="match status" value="1"/>
</dbReference>
<evidence type="ECO:0000259" key="5">
    <source>
        <dbReference type="PROSITE" id="PS51198"/>
    </source>
</evidence>
<keyword evidence="2" id="KW-0378">Hydrolase</keyword>
<dbReference type="InterPro" id="IPR027417">
    <property type="entry name" value="P-loop_NTPase"/>
</dbReference>
<evidence type="ECO:0000256" key="4">
    <source>
        <dbReference type="ARBA" id="ARBA00022840"/>
    </source>
</evidence>
<dbReference type="InterPro" id="IPR014016">
    <property type="entry name" value="UvrD-like_ATP-bd"/>
</dbReference>
<evidence type="ECO:0000256" key="3">
    <source>
        <dbReference type="ARBA" id="ARBA00022806"/>
    </source>
</evidence>
<dbReference type="GO" id="GO:0043138">
    <property type="term" value="F:3'-5' DNA helicase activity"/>
    <property type="evidence" value="ECO:0007669"/>
    <property type="project" value="TreeGrafter"/>
</dbReference>
<feature type="non-terminal residue" evidence="6">
    <location>
        <position position="93"/>
    </location>
</feature>
<dbReference type="EMBL" id="UINC01048179">
    <property type="protein sequence ID" value="SVB58398.1"/>
    <property type="molecule type" value="Genomic_DNA"/>
</dbReference>
<accession>A0A382F5V8</accession>
<evidence type="ECO:0000256" key="1">
    <source>
        <dbReference type="ARBA" id="ARBA00022741"/>
    </source>
</evidence>
<feature type="domain" description="UvrD-like helicase ATP-binding" evidence="5">
    <location>
        <begin position="7"/>
        <end position="93"/>
    </location>
</feature>
<dbReference type="Gene3D" id="3.40.50.300">
    <property type="entry name" value="P-loop containing nucleotide triphosphate hydrolases"/>
    <property type="match status" value="1"/>
</dbReference>
<keyword evidence="4" id="KW-0067">ATP-binding</keyword>
<evidence type="ECO:0000256" key="2">
    <source>
        <dbReference type="ARBA" id="ARBA00022801"/>
    </source>
</evidence>
<dbReference type="GO" id="GO:0005524">
    <property type="term" value="F:ATP binding"/>
    <property type="evidence" value="ECO:0007669"/>
    <property type="project" value="UniProtKB-KW"/>
</dbReference>
<dbReference type="GO" id="GO:0003677">
    <property type="term" value="F:DNA binding"/>
    <property type="evidence" value="ECO:0007669"/>
    <property type="project" value="InterPro"/>
</dbReference>
<dbReference type="SUPFAM" id="SSF52540">
    <property type="entry name" value="P-loop containing nucleoside triphosphate hydrolases"/>
    <property type="match status" value="1"/>
</dbReference>
<dbReference type="InterPro" id="IPR000212">
    <property type="entry name" value="DNA_helicase_UvrD/REP"/>
</dbReference>
<sequence length="93" mass="9761">MVTNLLDGLNVAQKKAVEHVEGPLLIVAGPGSGKTRVIVQRVAYLIRTCGVSPGRVCVVTFTNKAAKELRDRLGRLLGGPVAGRVTAGTFHAI</sequence>
<name>A0A382F5V8_9ZZZZ</name>
<dbReference type="AlphaFoldDB" id="A0A382F5V8"/>
<keyword evidence="1" id="KW-0547">Nucleotide-binding</keyword>
<evidence type="ECO:0000313" key="6">
    <source>
        <dbReference type="EMBL" id="SVB58398.1"/>
    </source>
</evidence>
<proteinExistence type="predicted"/>
<dbReference type="GO" id="GO:0000725">
    <property type="term" value="P:recombinational repair"/>
    <property type="evidence" value="ECO:0007669"/>
    <property type="project" value="TreeGrafter"/>
</dbReference>